<sequence length="75" mass="8793">MRLRRCFVFRIISFPVPSRCALRVKKIRAPELGRKKKQSRTVWGKRYHTGYACSHTNASKHPSTLDHRPSARVPY</sequence>
<evidence type="ECO:0008006" key="4">
    <source>
        <dbReference type="Google" id="ProtNLM"/>
    </source>
</evidence>
<protein>
    <recommendedName>
        <fullName evidence="4">Secreted protein</fullName>
    </recommendedName>
</protein>
<organism evidence="2 3">
    <name type="scientific">Macrophomina phaseolina</name>
    <dbReference type="NCBI Taxonomy" id="35725"/>
    <lineage>
        <taxon>Eukaryota</taxon>
        <taxon>Fungi</taxon>
        <taxon>Dikarya</taxon>
        <taxon>Ascomycota</taxon>
        <taxon>Pezizomycotina</taxon>
        <taxon>Dothideomycetes</taxon>
        <taxon>Dothideomycetes incertae sedis</taxon>
        <taxon>Botryosphaeriales</taxon>
        <taxon>Botryosphaeriaceae</taxon>
        <taxon>Macrophomina</taxon>
    </lineage>
</organism>
<proteinExistence type="predicted"/>
<dbReference type="Proteomes" id="UP000774617">
    <property type="component" value="Unassembled WGS sequence"/>
</dbReference>
<evidence type="ECO:0000313" key="2">
    <source>
        <dbReference type="EMBL" id="KAH7043975.1"/>
    </source>
</evidence>
<dbReference type="EMBL" id="JAGTJR010000021">
    <property type="protein sequence ID" value="KAH7043975.1"/>
    <property type="molecule type" value="Genomic_DNA"/>
</dbReference>
<keyword evidence="3" id="KW-1185">Reference proteome</keyword>
<feature type="region of interest" description="Disordered" evidence="1">
    <location>
        <begin position="54"/>
        <end position="75"/>
    </location>
</feature>
<evidence type="ECO:0000256" key="1">
    <source>
        <dbReference type="SAM" id="MobiDB-lite"/>
    </source>
</evidence>
<reference evidence="2 3" key="1">
    <citation type="journal article" date="2021" name="Nat. Commun.">
        <title>Genetic determinants of endophytism in the Arabidopsis root mycobiome.</title>
        <authorList>
            <person name="Mesny F."/>
            <person name="Miyauchi S."/>
            <person name="Thiergart T."/>
            <person name="Pickel B."/>
            <person name="Atanasova L."/>
            <person name="Karlsson M."/>
            <person name="Huettel B."/>
            <person name="Barry K.W."/>
            <person name="Haridas S."/>
            <person name="Chen C."/>
            <person name="Bauer D."/>
            <person name="Andreopoulos W."/>
            <person name="Pangilinan J."/>
            <person name="LaButti K."/>
            <person name="Riley R."/>
            <person name="Lipzen A."/>
            <person name="Clum A."/>
            <person name="Drula E."/>
            <person name="Henrissat B."/>
            <person name="Kohler A."/>
            <person name="Grigoriev I.V."/>
            <person name="Martin F.M."/>
            <person name="Hacquard S."/>
        </authorList>
    </citation>
    <scope>NUCLEOTIDE SEQUENCE [LARGE SCALE GENOMIC DNA]</scope>
    <source>
        <strain evidence="2 3">MPI-SDFR-AT-0080</strain>
    </source>
</reference>
<name>A0ABQ8G3X1_9PEZI</name>
<comment type="caution">
    <text evidence="2">The sequence shown here is derived from an EMBL/GenBank/DDBJ whole genome shotgun (WGS) entry which is preliminary data.</text>
</comment>
<evidence type="ECO:0000313" key="3">
    <source>
        <dbReference type="Proteomes" id="UP000774617"/>
    </source>
</evidence>
<accession>A0ABQ8G3X1</accession>
<gene>
    <name evidence="2" type="ORF">B0J12DRAFT_671365</name>
</gene>